<evidence type="ECO:0000313" key="6">
    <source>
        <dbReference type="EMBL" id="CAH2310923.1"/>
    </source>
</evidence>
<dbReference type="GO" id="GO:0016740">
    <property type="term" value="F:transferase activity"/>
    <property type="evidence" value="ECO:0007669"/>
    <property type="project" value="UniProtKB-KW"/>
</dbReference>
<dbReference type="PROSITE" id="PS00183">
    <property type="entry name" value="UBC_1"/>
    <property type="match status" value="1"/>
</dbReference>
<evidence type="ECO:0000259" key="5">
    <source>
        <dbReference type="PROSITE" id="PS50127"/>
    </source>
</evidence>
<protein>
    <submittedName>
        <fullName evidence="6">Ubiquitin-conjugating enzyme E2 U</fullName>
    </submittedName>
</protein>
<evidence type="ECO:0000256" key="1">
    <source>
        <dbReference type="ARBA" id="ARBA00022679"/>
    </source>
</evidence>
<evidence type="ECO:0000313" key="7">
    <source>
        <dbReference type="Proteomes" id="UP001295444"/>
    </source>
</evidence>
<dbReference type="EMBL" id="OW240919">
    <property type="protein sequence ID" value="CAH2310923.1"/>
    <property type="molecule type" value="Genomic_DNA"/>
</dbReference>
<feature type="active site" description="Glycyl thioester intermediate" evidence="3">
    <location>
        <position position="89"/>
    </location>
</feature>
<reference evidence="6" key="1">
    <citation type="submission" date="2022-03" db="EMBL/GenBank/DDBJ databases">
        <authorList>
            <person name="Alioto T."/>
            <person name="Alioto T."/>
            <person name="Gomez Garrido J."/>
        </authorList>
    </citation>
    <scope>NUCLEOTIDE SEQUENCE</scope>
</reference>
<dbReference type="InterPro" id="IPR016135">
    <property type="entry name" value="UBQ-conjugating_enzyme/RWD"/>
</dbReference>
<dbReference type="Proteomes" id="UP001295444">
    <property type="component" value="Chromosome 08"/>
</dbReference>
<dbReference type="InterPro" id="IPR023313">
    <property type="entry name" value="UBQ-conjugating_AS"/>
</dbReference>
<evidence type="ECO:0000256" key="2">
    <source>
        <dbReference type="ARBA" id="ARBA00022786"/>
    </source>
</evidence>
<name>A0AAD1STK8_PELCU</name>
<keyword evidence="1" id="KW-0808">Transferase</keyword>
<dbReference type="CDD" id="cd23806">
    <property type="entry name" value="UBCc_UBE2U"/>
    <property type="match status" value="1"/>
</dbReference>
<dbReference type="AlphaFoldDB" id="A0AAD1STK8"/>
<dbReference type="SUPFAM" id="SSF54495">
    <property type="entry name" value="UBC-like"/>
    <property type="match status" value="1"/>
</dbReference>
<dbReference type="Pfam" id="PF00179">
    <property type="entry name" value="UQ_con"/>
    <property type="match status" value="1"/>
</dbReference>
<proteinExistence type="inferred from homology"/>
<dbReference type="PANTHER" id="PTHR24067">
    <property type="entry name" value="UBIQUITIN-CONJUGATING ENZYME E2"/>
    <property type="match status" value="1"/>
</dbReference>
<dbReference type="GO" id="GO:0005524">
    <property type="term" value="F:ATP binding"/>
    <property type="evidence" value="ECO:0007669"/>
    <property type="project" value="UniProtKB-UniRule"/>
</dbReference>
<keyword evidence="4" id="KW-0067">ATP-binding</keyword>
<sequence>MHSRAYLLLEREYLQLQEAQLYGISATPRTDRLLEWVAEIRGLKDSLWEGCVLQLYMTYPENYNALPPKITFNTIPFHPNVDQSSGIPCINFLENLEEWNPRYTMSTILLTIQVMLSNPQAENAVNLEAADMWKNRPSMYRQLTLDCVKNSRQIEAGVVRDPPRVTATQELPLPATQRKIKSVSFEDYHRNWTEIATSKAPENVKHASKRKYFD</sequence>
<accession>A0AAD1STK8</accession>
<gene>
    <name evidence="6" type="ORF">PECUL_23A061339</name>
</gene>
<evidence type="ECO:0000256" key="3">
    <source>
        <dbReference type="PROSITE-ProRule" id="PRU10133"/>
    </source>
</evidence>
<organism evidence="6 7">
    <name type="scientific">Pelobates cultripes</name>
    <name type="common">Western spadefoot toad</name>
    <dbReference type="NCBI Taxonomy" id="61616"/>
    <lineage>
        <taxon>Eukaryota</taxon>
        <taxon>Metazoa</taxon>
        <taxon>Chordata</taxon>
        <taxon>Craniata</taxon>
        <taxon>Vertebrata</taxon>
        <taxon>Euteleostomi</taxon>
        <taxon>Amphibia</taxon>
        <taxon>Batrachia</taxon>
        <taxon>Anura</taxon>
        <taxon>Pelobatoidea</taxon>
        <taxon>Pelobatidae</taxon>
        <taxon>Pelobates</taxon>
    </lineage>
</organism>
<keyword evidence="2 4" id="KW-0833">Ubl conjugation pathway</keyword>
<keyword evidence="7" id="KW-1185">Reference proteome</keyword>
<keyword evidence="4" id="KW-0547">Nucleotide-binding</keyword>
<dbReference type="InterPro" id="IPR000608">
    <property type="entry name" value="UBC"/>
</dbReference>
<feature type="domain" description="UBC core" evidence="5">
    <location>
        <begin position="4"/>
        <end position="153"/>
    </location>
</feature>
<dbReference type="InterPro" id="IPR050113">
    <property type="entry name" value="Ub_conjugating_enzyme"/>
</dbReference>
<dbReference type="SMART" id="SM00212">
    <property type="entry name" value="UBCc"/>
    <property type="match status" value="1"/>
</dbReference>
<dbReference type="FunFam" id="3.10.110.10:FF:000166">
    <property type="entry name" value="Ubiquitin conjugating enzyme E2 U"/>
    <property type="match status" value="1"/>
</dbReference>
<evidence type="ECO:0000256" key="4">
    <source>
        <dbReference type="RuleBase" id="RU362109"/>
    </source>
</evidence>
<dbReference type="PROSITE" id="PS50127">
    <property type="entry name" value="UBC_2"/>
    <property type="match status" value="1"/>
</dbReference>
<comment type="similarity">
    <text evidence="4">Belongs to the ubiquitin-conjugating enzyme family.</text>
</comment>
<dbReference type="Gene3D" id="3.10.110.10">
    <property type="entry name" value="Ubiquitin Conjugating Enzyme"/>
    <property type="match status" value="1"/>
</dbReference>